<dbReference type="Pfam" id="PF05345">
    <property type="entry name" value="He_PIG"/>
    <property type="match status" value="1"/>
</dbReference>
<dbReference type="EMBL" id="CACRXK020005335">
    <property type="protein sequence ID" value="CAB4005858.1"/>
    <property type="molecule type" value="Genomic_DNA"/>
</dbReference>
<dbReference type="GO" id="GO:0005509">
    <property type="term" value="F:calcium ion binding"/>
    <property type="evidence" value="ECO:0007669"/>
    <property type="project" value="InterPro"/>
</dbReference>
<reference evidence="5" key="1">
    <citation type="submission" date="2020-04" db="EMBL/GenBank/DDBJ databases">
        <authorList>
            <person name="Alioto T."/>
            <person name="Alioto T."/>
            <person name="Gomez Garrido J."/>
        </authorList>
    </citation>
    <scope>NUCLEOTIDE SEQUENCE</scope>
    <source>
        <strain evidence="5">A484AB</strain>
    </source>
</reference>
<evidence type="ECO:0000313" key="5">
    <source>
        <dbReference type="EMBL" id="CAB4005858.1"/>
    </source>
</evidence>
<dbReference type="InterPro" id="IPR030398">
    <property type="entry name" value="SEA_DG_dom"/>
</dbReference>
<sequence length="3183" mass="357681">MIRCKEFLKDDVNFLKIFYILVALYCQLCGRSTTGYYLDYGQIGEQQLSSLWPELNVPNAYTGQFYQTHIASTNLTDYHIRFLVSEVGSEDLPVWLTYENQNYSLTGIPLASDVGLHQLFVLAMQCNETTTIGDLLGAQTFEINVVSSENRSYCGEGLNFVVTEVSLAVNGTRLNSTQRIELYYWFVTEFDLSDRTSFVYFKHELEHEKRNATGCEVLETYEANTSYSGPVLTISWLVGCDLTNVSDGISQNLGEVILGYPVAAWRILNGNDSTGCFPGVHISTSVSSINLDIRKSTAVSSVHRSTLVQGSSSFVPATVEQLQPSPINNSTVMLAKPTSLMTPSHSTQQANNSSFVFWEKSTTINFMSHPSNIFNRTLTASLFEAKSDITNIHNMTVARTNSLHMALVTSTLDSVGNGQYVTTHVRSEMISATKSGTIPAASQSITPSQNTDPVVRRPLPALNITSCQYLHYEIPQDTFWDREDGNTLTLRLLTDGFHELPSDSWIKLDPTHDVIYGVPVSSQIFGKNFTTVNFEYILSAVDSGGRAVNTSLTLTVYDDLSQIGQIISIEVDSQSVSFNLLQLIQDISEYLYSGDKATMKILSLNETSPRIYLTWSDCKAVSDICDVSRIERTSQLIRIDENFLNPHFVIALVPDFVLLHARVEKLGMCLNEPPVAREKSIHLNITCCGKFRYEIPRGLFYDQEDGDTRNLSLSIRYSSTSRLHSDGWIMLNNTSKIIEGVIILEEAQKDPDFDEFFIVAQDSGRLEANVSVMITVQHPLPVSNYFVSLFLMRLHTFSTSVQEVFTIIEKLTSYFDGESSDEIRVLSYSRENAVTVFKWSLADLRLKPCDSAAIANISRKLKAADGQVNDGFKSIMSPEFDVQFIFEERVGHCKEGANEQPTVVIPVHRLRLNPTYFEYKIPASTFNDLEDGNARNLKLSLLLPSFESLPVDSWIALDSETQVIYGLPDDDAIQAQPVGGYRYLLVGQDSGGKVASASVLVQLPETSQPYNYQITAYLRSYLDASLPCVNHVVEFLEKLSTFTGEDKESIRIISYNISKNYPADVTISWTNRSASFNTCDHEIINERFRAFANDESGVTRSFSEILLPYFIVQDVELEFLETCGNVFPNTPPVLLAPVETLNIPPYQVLRFQLPPTMFYDAEDGYTRNLSVVALDNDNKPLNSSSWIQFNSTTQLLYGLPTSVIAKEQPVGGYVIHIVAMDTNSNTVNSTTRIVVDDTQTKVSYVVEVSMAVNISLEHSDTDIVLNFLASVKDFLGNSDTIVTDYFKNNTSLKVWVSTLNFLASECHFVELQEIRHQLFQKFENSSEVVEGTRNSTTSSYTTQPSENFTRAMFPDFLISSVTEHKRGPCSNTAPIVLHPIPHFVISTPGLFSIALPSNTFYDKENGFTSNLSLTLLSSSGQVLPPDTWLQFNDTTDQIYGVVTDEIRPNENYTFVLKAEDSYGLKVNTSFTIEVTSRIENVGFKLNMIFKSNFSSIVPHIDIIKLLLAKIASYYHANLTLNVLSFERGSGIPSTDILSWSVKELDSENCDLQQLHEISKKARFSNNQPNEEFQHALLPEFELLVVFEQRLGSCADSLNTLPTVVVPILNLNVTRIPTVFHYIVPRTVFDDTEDGDTRNLTLTLLDEDNRDIPRNSSVQFNPALQMLYGIFTESDLDTNSRIVKRNIDSSSRIMKFVLLAMDSGGKTASSLLEIILRNNIISQNYELHLTFISYLSSTSPDVIHLINFQEKLRGFEALRDMQVANYVRFQGYPAKFDVSFINSSSTFNQSICDFAEISRTSESFQDSSSNLKSEFTIRFLPEFVVQESYIRRVGPCENLPNNPPRVNRVIPVLNLTVCEILKYQIPEDVFLDEDGNTRNLSLNLQGVLPQGHNLDWIFFEEHSQIIYAVPSLEVVDNQQKDGFVFRLTATDSQGKRAELDFNVLVRDTVVRDSYRLSVVVRVPSLIKTKEDLVLKTIEFVEATKRYLSSSSTDDIRVINFTKMSQLLLKVAWSNCSLRYTPCDYRNIEEIRQATIHTGTLPQPRFIQSLAPAFIVDSVEDEMRGPCLNRRPIVSHELQTLNVTVCDGLFQYTIPYNTFFDAEDGYTLNLTLSILTSNSIPIGENYWLTIDQSQTIIAYPNVDALKIQPESGYEFLINAKDSYGLSTNLAIKISYEGERSPQSSYEVTFVLQTQFANMTRSVDQMRVVLQTLAGYMGGSAKSIRVHSFVRAGANSTTSFFTWSNCSFLSNDCDLLGIMEISKRLKNADGQISEQLREAFRPHFELEFVFEQRLGACVGDTNVRPKVKQALYQLTLENFCGFWQFQIPPDFFSDAEDGGTRNLTLSLKMIDSLAVTADSWIQLDQESQTLFGFPILSNSSNSSTPTTELFILIAADSQGKLATMKLEILFNKKIPDVHYGVFVKMSSYVGESLSDVYHLKRFVERLALFLKAETGSIMVTKYERSTTGTGSRLYVTWTNCSVSVNTCDSNQINILREKLHLNKGVVDTAFSQSMLPYFVPSFMSLEKFGLCRIEAMKSPPQLVRPIGKIVAYSGSFLRYSIPEDIFIDDEDGNALNLSLVLQFSNKAPVPSSYWLKFDKTSLLISGVLLVENSWQRSFRLVTRDQHGNEAVDTFEVFLERRCPENLLSYQVFTEFVYTGNEESLNTEFLRKLEVYFQPWFSDTNFTLLSTTAEANNTFQIVWSHAKTCGACLKINATLHALSDNITDSNGTALPEFKTALLPEFTLVNISEQKCSPALGVPRTIIKGGEDHRWKLYVVPIVVLLIFLLFSFMFFICRGFVFPYESKKEEVILDESPVSSRELHVTERIRPNEASMYNSMSTTIINEGFVANNDAIALPEIFLDKRVSPSKSSLQQDLSPVSAQDVEPTVVPTPPLYTDAVLLLGAESGRKPGESGSPGPTRGEKPIEMREIPVIKSEVELSSESIPVSEKSDVDARRTPRRSEERIQAARSPSLHSKPDDPWGTFVYEEDPIPVRNRLRLPTPPEVGTLRLPPIPKPLNNTPPSSLENSPASPFGGNTPNSPPSSAYSTPLLTPSYSKTTVNNTYNVGRIRSPPEIPPNNYPNPPAYSQYPYGTPMRERTELGIQSPMSYATPIRERTQLGIQSPLGFPFPQGRVPYVDHRRQGPPPESRPSDLHEVLGQLRETVNRELDRRNEVDKYLDLYLNKK</sequence>
<feature type="compositionally biased region" description="Polar residues" evidence="2">
    <location>
        <begin position="3021"/>
        <end position="3057"/>
    </location>
</feature>
<dbReference type="InterPro" id="IPR013783">
    <property type="entry name" value="Ig-like_fold"/>
</dbReference>
<keyword evidence="3" id="KW-1133">Transmembrane helix</keyword>
<keyword evidence="3" id="KW-0812">Transmembrane</keyword>
<dbReference type="GO" id="GO:0005576">
    <property type="term" value="C:extracellular region"/>
    <property type="evidence" value="ECO:0007669"/>
    <property type="project" value="UniProtKB-SubCell"/>
</dbReference>
<feature type="transmembrane region" description="Helical" evidence="3">
    <location>
        <begin position="2770"/>
        <end position="2793"/>
    </location>
</feature>
<feature type="domain" description="Peptidase S72" evidence="4">
    <location>
        <begin position="781"/>
        <end position="892"/>
    </location>
</feature>
<feature type="compositionally biased region" description="Basic and acidic residues" evidence="2">
    <location>
        <begin position="2946"/>
        <end position="2964"/>
    </location>
</feature>
<dbReference type="GO" id="GO:0043236">
    <property type="term" value="F:laminin binding"/>
    <property type="evidence" value="ECO:0007669"/>
    <property type="project" value="TreeGrafter"/>
</dbReference>
<dbReference type="PANTHER" id="PTHR21559:SF21">
    <property type="entry name" value="DYSTROGLYCAN 1"/>
    <property type="match status" value="1"/>
</dbReference>
<protein>
    <submittedName>
        <fullName evidence="5">Dystroglycan-like isoform X1</fullName>
    </submittedName>
</protein>
<dbReference type="PROSITE" id="PS51699">
    <property type="entry name" value="SEA_DG"/>
    <property type="match status" value="6"/>
</dbReference>
<keyword evidence="3" id="KW-0472">Membrane</keyword>
<feature type="domain" description="Peptidase S72" evidence="4">
    <location>
        <begin position="1009"/>
        <end position="1122"/>
    </location>
</feature>
<dbReference type="SMART" id="SM00736">
    <property type="entry name" value="CADG"/>
    <property type="match status" value="7"/>
</dbReference>
<dbReference type="Gene3D" id="2.60.40.10">
    <property type="entry name" value="Immunoglobulins"/>
    <property type="match status" value="7"/>
</dbReference>
<comment type="subcellular location">
    <subcellularLocation>
        <location evidence="1">Cell membrane</location>
        <location evidence="1">Sarcolemma</location>
    </subcellularLocation>
</comment>
<evidence type="ECO:0000313" key="6">
    <source>
        <dbReference type="Proteomes" id="UP001152795"/>
    </source>
</evidence>
<accession>A0A6S7IVU4</accession>
<evidence type="ECO:0000256" key="2">
    <source>
        <dbReference type="SAM" id="MobiDB-lite"/>
    </source>
</evidence>
<dbReference type="GO" id="GO:0007411">
    <property type="term" value="P:axon guidance"/>
    <property type="evidence" value="ECO:0007669"/>
    <property type="project" value="TreeGrafter"/>
</dbReference>
<dbReference type="Proteomes" id="UP001152795">
    <property type="component" value="Unassembled WGS sequence"/>
</dbReference>
<dbReference type="InterPro" id="IPR015919">
    <property type="entry name" value="Cadherin-like_sf"/>
</dbReference>
<dbReference type="GO" id="GO:0016011">
    <property type="term" value="C:dystroglycan complex"/>
    <property type="evidence" value="ECO:0007669"/>
    <property type="project" value="TreeGrafter"/>
</dbReference>
<evidence type="ECO:0000259" key="4">
    <source>
        <dbReference type="PROSITE" id="PS51699"/>
    </source>
</evidence>
<dbReference type="SUPFAM" id="SSF49313">
    <property type="entry name" value="Cadherin-like"/>
    <property type="match status" value="8"/>
</dbReference>
<proteinExistence type="predicted"/>
<feature type="domain" description="Peptidase S72" evidence="4">
    <location>
        <begin position="2180"/>
        <end position="2293"/>
    </location>
</feature>
<keyword evidence="6" id="KW-1185">Reference proteome</keyword>
<dbReference type="GO" id="GO:0002009">
    <property type="term" value="P:morphogenesis of an epithelium"/>
    <property type="evidence" value="ECO:0007669"/>
    <property type="project" value="TreeGrafter"/>
</dbReference>
<feature type="domain" description="Peptidase S72" evidence="4">
    <location>
        <begin position="1478"/>
        <end position="1592"/>
    </location>
</feature>
<dbReference type="GO" id="GO:0045211">
    <property type="term" value="C:postsynaptic membrane"/>
    <property type="evidence" value="ECO:0007669"/>
    <property type="project" value="UniProtKB-SubCell"/>
</dbReference>
<feature type="compositionally biased region" description="Basic and acidic residues" evidence="2">
    <location>
        <begin position="2918"/>
        <end position="2935"/>
    </location>
</feature>
<dbReference type="PANTHER" id="PTHR21559">
    <property type="entry name" value="DYSTROGLYCAN-RELATED"/>
    <property type="match status" value="1"/>
</dbReference>
<evidence type="ECO:0000256" key="1">
    <source>
        <dbReference type="ARBA" id="ARBA00004135"/>
    </source>
</evidence>
<feature type="domain" description="Peptidase S72" evidence="4">
    <location>
        <begin position="2411"/>
        <end position="2527"/>
    </location>
</feature>
<feature type="region of interest" description="Disordered" evidence="2">
    <location>
        <begin position="2903"/>
        <end position="3057"/>
    </location>
</feature>
<dbReference type="OrthoDB" id="5966794at2759"/>
<gene>
    <name evidence="5" type="ORF">PACLA_8A013114</name>
</gene>
<dbReference type="GO" id="GO:0005654">
    <property type="term" value="C:nucleoplasm"/>
    <property type="evidence" value="ECO:0007669"/>
    <property type="project" value="UniProtKB-SubCell"/>
</dbReference>
<organism evidence="5 6">
    <name type="scientific">Paramuricea clavata</name>
    <name type="common">Red gorgonian</name>
    <name type="synonym">Violescent sea-whip</name>
    <dbReference type="NCBI Taxonomy" id="317549"/>
    <lineage>
        <taxon>Eukaryota</taxon>
        <taxon>Metazoa</taxon>
        <taxon>Cnidaria</taxon>
        <taxon>Anthozoa</taxon>
        <taxon>Octocorallia</taxon>
        <taxon>Malacalcyonacea</taxon>
        <taxon>Plexauridae</taxon>
        <taxon>Paramuricea</taxon>
    </lineage>
</organism>
<name>A0A6S7IVU4_PARCT</name>
<dbReference type="InterPro" id="IPR006644">
    <property type="entry name" value="Cadg"/>
</dbReference>
<dbReference type="GO" id="GO:0021675">
    <property type="term" value="P:nerve development"/>
    <property type="evidence" value="ECO:0007669"/>
    <property type="project" value="TreeGrafter"/>
</dbReference>
<dbReference type="GO" id="GO:0042383">
    <property type="term" value="C:sarcolemma"/>
    <property type="evidence" value="ECO:0007669"/>
    <property type="project" value="UniProtKB-SubCell"/>
</dbReference>
<evidence type="ECO:0000256" key="3">
    <source>
        <dbReference type="SAM" id="Phobius"/>
    </source>
</evidence>
<feature type="domain" description="Peptidase S72" evidence="4">
    <location>
        <begin position="1950"/>
        <end position="2064"/>
    </location>
</feature>
<comment type="caution">
    <text evidence="5">The sequence shown here is derived from an EMBL/GenBank/DDBJ whole genome shotgun (WGS) entry which is preliminary data.</text>
</comment>